<evidence type="ECO:0000256" key="2">
    <source>
        <dbReference type="SAM" id="MobiDB-lite"/>
    </source>
</evidence>
<sequence>MKKLLELRQQKAALTEQMRSLLNKAETESRSLTTDEAKNFDELRNQSESLNAEIARYEALADEERSLTGKPADDNKKPGNDELRSYILTGETRALSTGVPADGGYTVIPELDKQIMRQLTDESVMRQICTVKTIHSNEFKQLVSAGGAAVNHGEEGQTRTETAASKLHEVSIKLYPIYAYPKTTQEIIDFSDVDILSWLATEIGDTFTDTEETDLVKGDGTKKSKGFLSYSRVAKGDKEREFGVLEKLDVAAIEADSLIDMKFKLRAKYRKNAVWVMNSNTAAKVQKLKNGNGDYIWRERLQAGDPDTLLGLPVYYLENMADDVIALGDFKRGYFIVDHETGTRTRPDNITEPGFIKIHTDKYLGGGLVDSNAIKVLEVKAAGK</sequence>
<feature type="region of interest" description="Disordered" evidence="2">
    <location>
        <begin position="62"/>
        <end position="82"/>
    </location>
</feature>
<dbReference type="RefSeq" id="WP_193829963.1">
    <property type="nucleotide sequence ID" value="NZ_PKLF01000010.1"/>
</dbReference>
<dbReference type="NCBIfam" id="TIGR01554">
    <property type="entry name" value="major_cap_HK97"/>
    <property type="match status" value="1"/>
</dbReference>
<dbReference type="InterPro" id="IPR024455">
    <property type="entry name" value="Phage_capsid"/>
</dbReference>
<dbReference type="Proteomes" id="UP000650477">
    <property type="component" value="Unassembled WGS sequence"/>
</dbReference>
<dbReference type="SUPFAM" id="SSF56563">
    <property type="entry name" value="Major capsid protein gp5"/>
    <property type="match status" value="1"/>
</dbReference>
<dbReference type="AlphaFoldDB" id="A0A8I0Q1P8"/>
<evidence type="ECO:0000313" key="5">
    <source>
        <dbReference type="Proteomes" id="UP000650477"/>
    </source>
</evidence>
<dbReference type="InterPro" id="IPR054612">
    <property type="entry name" value="Phage_capsid-like_C"/>
</dbReference>
<feature type="domain" description="Phage capsid-like C-terminal" evidence="3">
    <location>
        <begin position="103"/>
        <end position="378"/>
    </location>
</feature>
<dbReference type="EMBL" id="PKLF01000010">
    <property type="protein sequence ID" value="MBE8613289.1"/>
    <property type="molecule type" value="Genomic_DNA"/>
</dbReference>
<evidence type="ECO:0000259" key="3">
    <source>
        <dbReference type="Pfam" id="PF05065"/>
    </source>
</evidence>
<organism evidence="4 5">
    <name type="scientific">Morganella morganii</name>
    <name type="common">Proteus morganii</name>
    <dbReference type="NCBI Taxonomy" id="582"/>
    <lineage>
        <taxon>Bacteria</taxon>
        <taxon>Pseudomonadati</taxon>
        <taxon>Pseudomonadota</taxon>
        <taxon>Gammaproteobacteria</taxon>
        <taxon>Enterobacterales</taxon>
        <taxon>Morganellaceae</taxon>
        <taxon>Morganella</taxon>
    </lineage>
</organism>
<dbReference type="Gene3D" id="3.30.2320.10">
    <property type="entry name" value="hypothetical protein PF0899 domain"/>
    <property type="match status" value="1"/>
</dbReference>
<gene>
    <name evidence="4" type="ORF">CYG68_12870</name>
</gene>
<dbReference type="Pfam" id="PF05065">
    <property type="entry name" value="Phage_capsid"/>
    <property type="match status" value="1"/>
</dbReference>
<evidence type="ECO:0000256" key="1">
    <source>
        <dbReference type="ARBA" id="ARBA00004328"/>
    </source>
</evidence>
<comment type="caution">
    <text evidence="4">The sequence shown here is derived from an EMBL/GenBank/DDBJ whole genome shotgun (WGS) entry which is preliminary data.</text>
</comment>
<name>A0A8I0Q1P8_MORMO</name>
<comment type="subcellular location">
    <subcellularLocation>
        <location evidence="1">Virion</location>
    </subcellularLocation>
</comment>
<reference evidence="4" key="1">
    <citation type="submission" date="2017-12" db="EMBL/GenBank/DDBJ databases">
        <title>Genome sequencing and analysis.</title>
        <authorList>
            <person name="Huang Y.-T."/>
        </authorList>
    </citation>
    <scope>NUCLEOTIDE SEQUENCE</scope>
    <source>
        <strain evidence="4">VGH116</strain>
    </source>
</reference>
<proteinExistence type="predicted"/>
<protein>
    <submittedName>
        <fullName evidence="4">Phage major capsid protein</fullName>
    </submittedName>
</protein>
<accession>A0A8I0Q1P8</accession>
<evidence type="ECO:0000313" key="4">
    <source>
        <dbReference type="EMBL" id="MBE8613289.1"/>
    </source>
</evidence>